<keyword evidence="2" id="KW-1185">Reference proteome</keyword>
<accession>A0AAV4XYT0</accession>
<sequence length="125" mass="14158">MPGHCLACSLHKRGQQFFSQHSDSLWVPVAQRCSKYLLMLRTTLGLKRSDSAVRFGLNRPWASSRPEEFGPQIIIGFKSVSWTNCDGFNFGHFPTTMKLDALHSRVNAHHSLKENDLAQQEVDDS</sequence>
<name>A0AAV4XYT0_CAEEX</name>
<dbReference type="EMBL" id="BPLR01001143">
    <property type="protein sequence ID" value="GIZ00282.1"/>
    <property type="molecule type" value="Genomic_DNA"/>
</dbReference>
<evidence type="ECO:0000313" key="2">
    <source>
        <dbReference type="Proteomes" id="UP001054945"/>
    </source>
</evidence>
<dbReference type="Proteomes" id="UP001054945">
    <property type="component" value="Unassembled WGS sequence"/>
</dbReference>
<evidence type="ECO:0000313" key="1">
    <source>
        <dbReference type="EMBL" id="GIZ00282.1"/>
    </source>
</evidence>
<dbReference type="AlphaFoldDB" id="A0AAV4XYT0"/>
<proteinExistence type="predicted"/>
<gene>
    <name evidence="1" type="ORF">CEXT_649351</name>
</gene>
<comment type="caution">
    <text evidence="1">The sequence shown here is derived from an EMBL/GenBank/DDBJ whole genome shotgun (WGS) entry which is preliminary data.</text>
</comment>
<organism evidence="1 2">
    <name type="scientific">Caerostris extrusa</name>
    <name type="common">Bark spider</name>
    <name type="synonym">Caerostris bankana</name>
    <dbReference type="NCBI Taxonomy" id="172846"/>
    <lineage>
        <taxon>Eukaryota</taxon>
        <taxon>Metazoa</taxon>
        <taxon>Ecdysozoa</taxon>
        <taxon>Arthropoda</taxon>
        <taxon>Chelicerata</taxon>
        <taxon>Arachnida</taxon>
        <taxon>Araneae</taxon>
        <taxon>Araneomorphae</taxon>
        <taxon>Entelegynae</taxon>
        <taxon>Araneoidea</taxon>
        <taxon>Araneidae</taxon>
        <taxon>Caerostris</taxon>
    </lineage>
</organism>
<reference evidence="1 2" key="1">
    <citation type="submission" date="2021-06" db="EMBL/GenBank/DDBJ databases">
        <title>Caerostris extrusa draft genome.</title>
        <authorList>
            <person name="Kono N."/>
            <person name="Arakawa K."/>
        </authorList>
    </citation>
    <scope>NUCLEOTIDE SEQUENCE [LARGE SCALE GENOMIC DNA]</scope>
</reference>
<protein>
    <submittedName>
        <fullName evidence="1">Uncharacterized protein</fullName>
    </submittedName>
</protein>